<feature type="region of interest" description="Disordered" evidence="1">
    <location>
        <begin position="1"/>
        <end position="35"/>
    </location>
</feature>
<feature type="compositionally biased region" description="Basic and acidic residues" evidence="1">
    <location>
        <begin position="396"/>
        <end position="406"/>
    </location>
</feature>
<dbReference type="AlphaFoldDB" id="A0A8S9FUD4"/>
<feature type="domain" description="DUF4283" evidence="2">
    <location>
        <begin position="100"/>
        <end position="151"/>
    </location>
</feature>
<name>A0A8S9FUD4_BRACR</name>
<dbReference type="PANTHER" id="PTHR31286">
    <property type="entry name" value="GLYCINE-RICH CELL WALL STRUCTURAL PROTEIN 1.8-LIKE"/>
    <property type="match status" value="1"/>
</dbReference>
<reference evidence="3" key="1">
    <citation type="submission" date="2019-12" db="EMBL/GenBank/DDBJ databases">
        <title>Genome sequencing and annotation of Brassica cretica.</title>
        <authorList>
            <person name="Studholme D.J."/>
            <person name="Sarris P.F."/>
        </authorList>
    </citation>
    <scope>NUCLEOTIDE SEQUENCE</scope>
    <source>
        <strain evidence="3">PFS-001/15</strain>
        <tissue evidence="3">Leaf</tissue>
    </source>
</reference>
<dbReference type="PANTHER" id="PTHR31286:SF148">
    <property type="entry name" value="DUF4283 DOMAIN-CONTAINING PROTEIN"/>
    <property type="match status" value="1"/>
</dbReference>
<feature type="region of interest" description="Disordered" evidence="1">
    <location>
        <begin position="384"/>
        <end position="479"/>
    </location>
</feature>
<dbReference type="Proteomes" id="UP000712281">
    <property type="component" value="Unassembled WGS sequence"/>
</dbReference>
<feature type="compositionally biased region" description="Polar residues" evidence="1">
    <location>
        <begin position="451"/>
        <end position="466"/>
    </location>
</feature>
<feature type="compositionally biased region" description="Acidic residues" evidence="1">
    <location>
        <begin position="384"/>
        <end position="395"/>
    </location>
</feature>
<dbReference type="Pfam" id="PF14111">
    <property type="entry name" value="DUF4283"/>
    <property type="match status" value="1"/>
</dbReference>
<evidence type="ECO:0000256" key="1">
    <source>
        <dbReference type="SAM" id="MobiDB-lite"/>
    </source>
</evidence>
<proteinExistence type="predicted"/>
<evidence type="ECO:0000313" key="3">
    <source>
        <dbReference type="EMBL" id="KAF2535578.1"/>
    </source>
</evidence>
<feature type="compositionally biased region" description="Polar residues" evidence="1">
    <location>
        <begin position="408"/>
        <end position="425"/>
    </location>
</feature>
<dbReference type="EMBL" id="QGKW02002228">
    <property type="protein sequence ID" value="KAF2535578.1"/>
    <property type="molecule type" value="Genomic_DNA"/>
</dbReference>
<comment type="caution">
    <text evidence="3">The sequence shown here is derived from an EMBL/GenBank/DDBJ whole genome shotgun (WGS) entry which is preliminary data.</text>
</comment>
<sequence>MTQGDGDGDLESANKEKAIGEIGSDSHDVREQSREQVLQDTVVGTAENRDAISYSSVLLEGSSTPVPQPCFVVKDGVAEVEVPVELLEDTEPLWRCCLPGKKPKIDVQFIGKATVLFRIEDAAIRNRVLGRKFWHISEVPLMVGVWSSETASSPPDLSAIPLWVDLAHVPGYLYSKKGLSFLSRTAGKFIKLHPSTERCIRMDVARVLVEVDLTKPLPRKISLKGRHGEDVLISIAFPWLPPHCSSCARWGHLESNCTMKAKSSNTQQEAERTTQNDSVVMEGFSSKEVSETSGAVIMTKLMAELESISSGTNLSNITPSVNEAEQVRGNSIEKGTGERSGVNEWAIISGHSGAPALTPPGNNIETCLSPNGFQVLQDIREEGEIDEEDDDEDSESEVKSVEDCEKQTAPSSPSHTVTPLVTDSVENIPGTAPQRQSSAHSSRGRGAKRTIVNSRSLVQAVTQQQKGSEHAKKASSRKY</sequence>
<accession>A0A8S9FUD4</accession>
<gene>
    <name evidence="3" type="ORF">F2Q68_00020798</name>
</gene>
<evidence type="ECO:0000259" key="2">
    <source>
        <dbReference type="Pfam" id="PF14111"/>
    </source>
</evidence>
<protein>
    <recommendedName>
        <fullName evidence="2">DUF4283 domain-containing protein</fullName>
    </recommendedName>
</protein>
<feature type="compositionally biased region" description="Basic and acidic residues" evidence="1">
    <location>
        <begin position="12"/>
        <end position="34"/>
    </location>
</feature>
<evidence type="ECO:0000313" key="4">
    <source>
        <dbReference type="Proteomes" id="UP000712281"/>
    </source>
</evidence>
<organism evidence="3 4">
    <name type="scientific">Brassica cretica</name>
    <name type="common">Mustard</name>
    <dbReference type="NCBI Taxonomy" id="69181"/>
    <lineage>
        <taxon>Eukaryota</taxon>
        <taxon>Viridiplantae</taxon>
        <taxon>Streptophyta</taxon>
        <taxon>Embryophyta</taxon>
        <taxon>Tracheophyta</taxon>
        <taxon>Spermatophyta</taxon>
        <taxon>Magnoliopsida</taxon>
        <taxon>eudicotyledons</taxon>
        <taxon>Gunneridae</taxon>
        <taxon>Pentapetalae</taxon>
        <taxon>rosids</taxon>
        <taxon>malvids</taxon>
        <taxon>Brassicales</taxon>
        <taxon>Brassicaceae</taxon>
        <taxon>Brassiceae</taxon>
        <taxon>Brassica</taxon>
    </lineage>
</organism>
<dbReference type="InterPro" id="IPR025558">
    <property type="entry name" value="DUF4283"/>
</dbReference>
<feature type="compositionally biased region" description="Acidic residues" evidence="1">
    <location>
        <begin position="1"/>
        <end position="10"/>
    </location>
</feature>
<dbReference type="InterPro" id="IPR040256">
    <property type="entry name" value="At4g02000-like"/>
</dbReference>